<name>A0A5B7FKV3_PORTR</name>
<organism evidence="1 2">
    <name type="scientific">Portunus trituberculatus</name>
    <name type="common">Swimming crab</name>
    <name type="synonym">Neptunus trituberculatus</name>
    <dbReference type="NCBI Taxonomy" id="210409"/>
    <lineage>
        <taxon>Eukaryota</taxon>
        <taxon>Metazoa</taxon>
        <taxon>Ecdysozoa</taxon>
        <taxon>Arthropoda</taxon>
        <taxon>Crustacea</taxon>
        <taxon>Multicrustacea</taxon>
        <taxon>Malacostraca</taxon>
        <taxon>Eumalacostraca</taxon>
        <taxon>Eucarida</taxon>
        <taxon>Decapoda</taxon>
        <taxon>Pleocyemata</taxon>
        <taxon>Brachyura</taxon>
        <taxon>Eubrachyura</taxon>
        <taxon>Portunoidea</taxon>
        <taxon>Portunidae</taxon>
        <taxon>Portuninae</taxon>
        <taxon>Portunus</taxon>
    </lineage>
</organism>
<accession>A0A5B7FKV3</accession>
<dbReference type="Proteomes" id="UP000324222">
    <property type="component" value="Unassembled WGS sequence"/>
</dbReference>
<reference evidence="1 2" key="1">
    <citation type="submission" date="2019-05" db="EMBL/GenBank/DDBJ databases">
        <title>Another draft genome of Portunus trituberculatus and its Hox gene families provides insights of decapod evolution.</title>
        <authorList>
            <person name="Jeong J.-H."/>
            <person name="Song I."/>
            <person name="Kim S."/>
            <person name="Choi T."/>
            <person name="Kim D."/>
            <person name="Ryu S."/>
            <person name="Kim W."/>
        </authorList>
    </citation>
    <scope>NUCLEOTIDE SEQUENCE [LARGE SCALE GENOMIC DNA]</scope>
    <source>
        <tissue evidence="1">Muscle</tissue>
    </source>
</reference>
<dbReference type="OrthoDB" id="6381999at2759"/>
<dbReference type="EMBL" id="VSRR010007060">
    <property type="protein sequence ID" value="MPC46136.1"/>
    <property type="molecule type" value="Genomic_DNA"/>
</dbReference>
<evidence type="ECO:0000313" key="2">
    <source>
        <dbReference type="Proteomes" id="UP000324222"/>
    </source>
</evidence>
<gene>
    <name evidence="1" type="ORF">E2C01_039845</name>
</gene>
<sequence length="107" mass="11853">MARALTSILVTLQDRHVPHRTYLTKATNPNGLAFAVRKIQVEGPTHPPPVLPRETAHTITTELVEKALRQLDAGKATAPDEIRPRVLKQCARELNGRTPLTKAWTCS</sequence>
<proteinExistence type="predicted"/>
<protein>
    <submittedName>
        <fullName evidence="1">Uncharacterized protein</fullName>
    </submittedName>
</protein>
<evidence type="ECO:0000313" key="1">
    <source>
        <dbReference type="EMBL" id="MPC46136.1"/>
    </source>
</evidence>
<comment type="caution">
    <text evidence="1">The sequence shown here is derived from an EMBL/GenBank/DDBJ whole genome shotgun (WGS) entry which is preliminary data.</text>
</comment>
<dbReference type="AlphaFoldDB" id="A0A5B7FKV3"/>
<keyword evidence="2" id="KW-1185">Reference proteome</keyword>